<name>A0A0F9M0J3_9ZZZZ</name>
<comment type="caution">
    <text evidence="1">The sequence shown here is derived from an EMBL/GenBank/DDBJ whole genome shotgun (WGS) entry which is preliminary data.</text>
</comment>
<protein>
    <submittedName>
        <fullName evidence="1">Uncharacterized protein</fullName>
    </submittedName>
</protein>
<dbReference type="AlphaFoldDB" id="A0A0F9M0J3"/>
<feature type="non-terminal residue" evidence="1">
    <location>
        <position position="51"/>
    </location>
</feature>
<accession>A0A0F9M0J3</accession>
<gene>
    <name evidence="1" type="ORF">LCGC14_1214550</name>
</gene>
<evidence type="ECO:0000313" key="1">
    <source>
        <dbReference type="EMBL" id="KKM92836.1"/>
    </source>
</evidence>
<reference evidence="1" key="1">
    <citation type="journal article" date="2015" name="Nature">
        <title>Complex archaea that bridge the gap between prokaryotes and eukaryotes.</title>
        <authorList>
            <person name="Spang A."/>
            <person name="Saw J.H."/>
            <person name="Jorgensen S.L."/>
            <person name="Zaremba-Niedzwiedzka K."/>
            <person name="Martijn J."/>
            <person name="Lind A.E."/>
            <person name="van Eijk R."/>
            <person name="Schleper C."/>
            <person name="Guy L."/>
            <person name="Ettema T.J."/>
        </authorList>
    </citation>
    <scope>NUCLEOTIDE SEQUENCE</scope>
</reference>
<organism evidence="1">
    <name type="scientific">marine sediment metagenome</name>
    <dbReference type="NCBI Taxonomy" id="412755"/>
    <lineage>
        <taxon>unclassified sequences</taxon>
        <taxon>metagenomes</taxon>
        <taxon>ecological metagenomes</taxon>
    </lineage>
</organism>
<dbReference type="EMBL" id="LAZR01006344">
    <property type="protein sequence ID" value="KKM92836.1"/>
    <property type="molecule type" value="Genomic_DNA"/>
</dbReference>
<sequence length="51" mass="5800">MLKNLQLAPYFFLWCFYGVFAQDKVSVSGQLLDATSQKSLPFVNVAVHTFE</sequence>
<proteinExistence type="predicted"/>